<dbReference type="AlphaFoldDB" id="A0A840CAT1"/>
<dbReference type="InterPro" id="IPR036249">
    <property type="entry name" value="Thioredoxin-like_sf"/>
</dbReference>
<dbReference type="EMBL" id="JACIEQ010000004">
    <property type="protein sequence ID" value="MBB4023111.1"/>
    <property type="molecule type" value="Genomic_DNA"/>
</dbReference>
<proteinExistence type="predicted"/>
<accession>A0A840CAT1</accession>
<protein>
    <recommendedName>
        <fullName evidence="4">Regulatory protein SoxS</fullName>
    </recommendedName>
</protein>
<evidence type="ECO:0000313" key="2">
    <source>
        <dbReference type="EMBL" id="MBB4023111.1"/>
    </source>
</evidence>
<evidence type="ECO:0000313" key="3">
    <source>
        <dbReference type="Proteomes" id="UP000585681"/>
    </source>
</evidence>
<gene>
    <name evidence="2" type="ORF">GGR17_002933</name>
</gene>
<feature type="signal peptide" evidence="1">
    <location>
        <begin position="1"/>
        <end position="23"/>
    </location>
</feature>
<dbReference type="SUPFAM" id="SSF52833">
    <property type="entry name" value="Thioredoxin-like"/>
    <property type="match status" value="1"/>
</dbReference>
<comment type="caution">
    <text evidence="2">The sequence shown here is derived from an EMBL/GenBank/DDBJ whole genome shotgun (WGS) entry which is preliminary data.</text>
</comment>
<evidence type="ECO:0008006" key="4">
    <source>
        <dbReference type="Google" id="ProtNLM"/>
    </source>
</evidence>
<feature type="chain" id="PRO_5032499628" description="Regulatory protein SoxS" evidence="1">
    <location>
        <begin position="24"/>
        <end position="129"/>
    </location>
</feature>
<name>A0A840CAT1_9RHOB</name>
<evidence type="ECO:0000256" key="1">
    <source>
        <dbReference type="SAM" id="SignalP"/>
    </source>
</evidence>
<reference evidence="2" key="1">
    <citation type="submission" date="2020-08" db="EMBL/GenBank/DDBJ databases">
        <title>Genomic Encyclopedia of Type Strains, Phase IV (KMG-IV): sequencing the most valuable type-strain genomes for metagenomic binning, comparative biology and taxonomic classification.</title>
        <authorList>
            <person name="Goeker M."/>
        </authorList>
    </citation>
    <scope>NUCLEOTIDE SEQUENCE [LARGE SCALE GENOMIC DNA]</scope>
    <source>
        <strain evidence="2">DSM 105040</strain>
    </source>
</reference>
<dbReference type="RefSeq" id="WP_235213598.1">
    <property type="nucleotide sequence ID" value="NZ_JACIEQ010000004.1"/>
</dbReference>
<sequence>MRILSLACAAAMALAAATVPARADLRLLMVEQQGCAYCIMWEKQIGPIYPKTSEGRAAPLRKESLRALPDDITLRSKPQFTPTFILLRDGVELRRIEGYPGEDFFWGLLGKMLENQPEWTAQLNGDAEG</sequence>
<dbReference type="Gene3D" id="3.40.30.10">
    <property type="entry name" value="Glutaredoxin"/>
    <property type="match status" value="1"/>
</dbReference>
<organism evidence="2 3">
    <name type="scientific">Actibacterium naphthalenivorans</name>
    <dbReference type="NCBI Taxonomy" id="1614693"/>
    <lineage>
        <taxon>Bacteria</taxon>
        <taxon>Pseudomonadati</taxon>
        <taxon>Pseudomonadota</taxon>
        <taxon>Alphaproteobacteria</taxon>
        <taxon>Rhodobacterales</taxon>
        <taxon>Roseobacteraceae</taxon>
        <taxon>Actibacterium</taxon>
    </lineage>
</organism>
<dbReference type="Proteomes" id="UP000585681">
    <property type="component" value="Unassembled WGS sequence"/>
</dbReference>
<keyword evidence="3" id="KW-1185">Reference proteome</keyword>
<keyword evidence="1" id="KW-0732">Signal</keyword>